<feature type="transmembrane region" description="Helical" evidence="7">
    <location>
        <begin position="477"/>
        <end position="496"/>
    </location>
</feature>
<sequence>MICPTLGQSGQNGFVYSSIHSSSEEGTSRRFTMPPAAEVAAQGGDAAPPAAPQQGRGRGALQSIIRAVMMWYLMKTFFGGQKSTPIPSATPGSPDLPALPAETLPRLARSTPVDVHVYISEANDWQASAKQGPPLWSATEFELGTGSTQATALVYAPSHAVQNNGSVFFHAVFTPSGASPDPADGFHDAALTFAKSQPLNVYLKKPRAGTGINLLTGKNSTGNEAAPEDVHTGNDTVIVSFLRPNVTIAVVDDFKKYQLRQIPPQYKGFVDMDEVTLTYAPFVWYNNFWLLRDYLIPLNETVSEVTLHISVETIHALKFAFFTQMEQSFQMQKSWGSMADGETDEVKRIFLEGNPFFLALTMAVSLLHSLFDMLAFKNDIGFWKNNKSMVGLSARTIMINAGCQLIIFLYLLDNETSYVILFSSGMGTAIELWKVTKAMDISVTRSPGALLPRIAFKDRLSYTQSRTDEYDAEAMRYLSYALYPLILGYAVYALVYQTHKSWYSWVLNSLVGAVYTFGFILMCPQLYLNYKLKSVAHLPWRQMSYKFLNTIIDDLFAFVIKMPLLHRLSVFRDDVVFLVYLYQRWIYRVDKKRANEFGYVEEGDPAVDAQVEGVGAAIAGTDGVGTSETDGPAPDPVSGENVETKKDQ</sequence>
<dbReference type="Pfam" id="PF05602">
    <property type="entry name" value="CLPTM1"/>
    <property type="match status" value="1"/>
</dbReference>
<dbReference type="AlphaFoldDB" id="A0A1D2A8A6"/>
<evidence type="ECO:0000256" key="7">
    <source>
        <dbReference type="SAM" id="Phobius"/>
    </source>
</evidence>
<dbReference type="GO" id="GO:0012505">
    <property type="term" value="C:endomembrane system"/>
    <property type="evidence" value="ECO:0007669"/>
    <property type="project" value="TreeGrafter"/>
</dbReference>
<feature type="region of interest" description="Disordered" evidence="6">
    <location>
        <begin position="38"/>
        <end position="58"/>
    </location>
</feature>
<comment type="subcellular location">
    <subcellularLocation>
        <location evidence="1">Membrane</location>
        <topology evidence="1">Multi-pass membrane protein</topology>
    </subcellularLocation>
</comment>
<evidence type="ECO:0000256" key="2">
    <source>
        <dbReference type="ARBA" id="ARBA00009310"/>
    </source>
</evidence>
<evidence type="ECO:0000313" key="8">
    <source>
        <dbReference type="EMBL" id="JAT75165.1"/>
    </source>
</evidence>
<evidence type="ECO:0000256" key="3">
    <source>
        <dbReference type="ARBA" id="ARBA00022692"/>
    </source>
</evidence>
<dbReference type="EMBL" id="GDKF01003457">
    <property type="protein sequence ID" value="JAT75165.1"/>
    <property type="molecule type" value="Transcribed_RNA"/>
</dbReference>
<keyword evidence="4 7" id="KW-1133">Transmembrane helix</keyword>
<evidence type="ECO:0008006" key="9">
    <source>
        <dbReference type="Google" id="ProtNLM"/>
    </source>
</evidence>
<name>A0A1D2A8A6_AUXPR</name>
<accession>A0A1D2A8A6</accession>
<proteinExistence type="inferred from homology"/>
<feature type="transmembrane region" description="Helical" evidence="7">
    <location>
        <begin position="502"/>
        <end position="523"/>
    </location>
</feature>
<reference evidence="8" key="1">
    <citation type="submission" date="2015-08" db="EMBL/GenBank/DDBJ databases">
        <authorList>
            <person name="Babu N.S."/>
            <person name="Beckwith C.J."/>
            <person name="Beseler K.G."/>
            <person name="Brison A."/>
            <person name="Carone J.V."/>
            <person name="Caskin T.P."/>
            <person name="Diamond M."/>
            <person name="Durham M.E."/>
            <person name="Foxe J.M."/>
            <person name="Go M."/>
            <person name="Henderson B.A."/>
            <person name="Jones I.B."/>
            <person name="McGettigan J.A."/>
            <person name="Micheletti S.J."/>
            <person name="Nasrallah M.E."/>
            <person name="Ortiz D."/>
            <person name="Piller C.R."/>
            <person name="Privatt S.R."/>
            <person name="Schneider S.L."/>
            <person name="Sharp S."/>
            <person name="Smith T.C."/>
            <person name="Stanton J.D."/>
            <person name="Ullery H.E."/>
            <person name="Wilson R.J."/>
            <person name="Serrano M.G."/>
            <person name="Buck G."/>
            <person name="Lee V."/>
            <person name="Wang Y."/>
            <person name="Carvalho R."/>
            <person name="Voegtly L."/>
            <person name="Shi R."/>
            <person name="Duckworth R."/>
            <person name="Johnson A."/>
            <person name="Loviza R."/>
            <person name="Walstead R."/>
            <person name="Shah Z."/>
            <person name="Kiflezghi M."/>
            <person name="Wade K."/>
            <person name="Ball S.L."/>
            <person name="Bradley K.W."/>
            <person name="Asai D.J."/>
            <person name="Bowman C.A."/>
            <person name="Russell D.A."/>
            <person name="Pope W.H."/>
            <person name="Jacobs-Sera D."/>
            <person name="Hendrix R.W."/>
            <person name="Hatfull G.F."/>
        </authorList>
    </citation>
    <scope>NUCLEOTIDE SEQUENCE</scope>
</reference>
<dbReference type="PANTHER" id="PTHR21347">
    <property type="entry name" value="CLEFT LIP AND PALATE ASSOCIATED TRANSMEMBRANE PROTEIN-RELATED"/>
    <property type="match status" value="1"/>
</dbReference>
<comment type="similarity">
    <text evidence="2">Belongs to the CLPTM1 family.</text>
</comment>
<gene>
    <name evidence="8" type="ORF">g.50969</name>
</gene>
<keyword evidence="5 7" id="KW-0472">Membrane</keyword>
<evidence type="ECO:0000256" key="1">
    <source>
        <dbReference type="ARBA" id="ARBA00004141"/>
    </source>
</evidence>
<dbReference type="GO" id="GO:0016020">
    <property type="term" value="C:membrane"/>
    <property type="evidence" value="ECO:0007669"/>
    <property type="project" value="UniProtKB-SubCell"/>
</dbReference>
<feature type="transmembrane region" description="Helical" evidence="7">
    <location>
        <begin position="356"/>
        <end position="376"/>
    </location>
</feature>
<evidence type="ECO:0000256" key="4">
    <source>
        <dbReference type="ARBA" id="ARBA00022989"/>
    </source>
</evidence>
<feature type="compositionally biased region" description="Low complexity" evidence="6">
    <location>
        <begin position="38"/>
        <end position="55"/>
    </location>
</feature>
<keyword evidence="3 7" id="KW-0812">Transmembrane</keyword>
<evidence type="ECO:0000256" key="5">
    <source>
        <dbReference type="ARBA" id="ARBA00023136"/>
    </source>
</evidence>
<dbReference type="PANTHER" id="PTHR21347:SF0">
    <property type="entry name" value="LIPID SCRAMBLASE CLPTM1L"/>
    <property type="match status" value="1"/>
</dbReference>
<evidence type="ECO:0000256" key="6">
    <source>
        <dbReference type="SAM" id="MobiDB-lite"/>
    </source>
</evidence>
<organism evidence="8">
    <name type="scientific">Auxenochlorella protothecoides</name>
    <name type="common">Green microalga</name>
    <name type="synonym">Chlorella protothecoides</name>
    <dbReference type="NCBI Taxonomy" id="3075"/>
    <lineage>
        <taxon>Eukaryota</taxon>
        <taxon>Viridiplantae</taxon>
        <taxon>Chlorophyta</taxon>
        <taxon>core chlorophytes</taxon>
        <taxon>Trebouxiophyceae</taxon>
        <taxon>Chlorellales</taxon>
        <taxon>Chlorellaceae</taxon>
        <taxon>Auxenochlorella</taxon>
    </lineage>
</organism>
<feature type="transmembrane region" description="Helical" evidence="7">
    <location>
        <begin position="388"/>
        <end position="412"/>
    </location>
</feature>
<feature type="region of interest" description="Disordered" evidence="6">
    <location>
        <begin position="620"/>
        <end position="648"/>
    </location>
</feature>
<protein>
    <recommendedName>
        <fullName evidence="9">Cleft lip and palate transmembrane protein 1-like protein</fullName>
    </recommendedName>
</protein>
<dbReference type="InterPro" id="IPR008429">
    <property type="entry name" value="CLPTM1"/>
</dbReference>